<comment type="function">
    <text evidence="5">Involved in formation and maintenance of cell shape.</text>
</comment>
<dbReference type="InterPro" id="IPR042175">
    <property type="entry name" value="Cell/Rod_MreC_2"/>
</dbReference>
<keyword evidence="8" id="KW-0812">Transmembrane</keyword>
<dbReference type="NCBIfam" id="TIGR00219">
    <property type="entry name" value="mreC"/>
    <property type="match status" value="1"/>
</dbReference>
<keyword evidence="8" id="KW-1133">Transmembrane helix</keyword>
<evidence type="ECO:0000259" key="9">
    <source>
        <dbReference type="Pfam" id="PF04085"/>
    </source>
</evidence>
<evidence type="ECO:0000256" key="6">
    <source>
        <dbReference type="SAM" id="Coils"/>
    </source>
</evidence>
<feature type="transmembrane region" description="Helical" evidence="8">
    <location>
        <begin position="12"/>
        <end position="31"/>
    </location>
</feature>
<dbReference type="InterPro" id="IPR042177">
    <property type="entry name" value="Cell/Rod_1"/>
</dbReference>
<name>A0A9X8UGP4_9FIRM</name>
<dbReference type="AlphaFoldDB" id="A0A9X8UGP4"/>
<evidence type="ECO:0000256" key="7">
    <source>
        <dbReference type="SAM" id="MobiDB-lite"/>
    </source>
</evidence>
<dbReference type="GO" id="GO:0008360">
    <property type="term" value="P:regulation of cell shape"/>
    <property type="evidence" value="ECO:0007669"/>
    <property type="project" value="UniProtKB-KW"/>
</dbReference>
<comment type="caution">
    <text evidence="10">The sequence shown here is derived from an EMBL/GenBank/DDBJ whole genome shotgun (WGS) entry which is preliminary data.</text>
</comment>
<evidence type="ECO:0000256" key="2">
    <source>
        <dbReference type="ARBA" id="ARBA00013855"/>
    </source>
</evidence>
<feature type="domain" description="Rod shape-determining protein MreC beta-barrel core" evidence="9">
    <location>
        <begin position="123"/>
        <end position="272"/>
    </location>
</feature>
<evidence type="ECO:0000256" key="3">
    <source>
        <dbReference type="ARBA" id="ARBA00022960"/>
    </source>
</evidence>
<gene>
    <name evidence="10" type="ORF">EDD78_11448</name>
</gene>
<dbReference type="InterPro" id="IPR055342">
    <property type="entry name" value="MreC_beta-barrel_core"/>
</dbReference>
<evidence type="ECO:0000256" key="1">
    <source>
        <dbReference type="ARBA" id="ARBA00009369"/>
    </source>
</evidence>
<dbReference type="InterPro" id="IPR007221">
    <property type="entry name" value="MreC"/>
</dbReference>
<evidence type="ECO:0000313" key="10">
    <source>
        <dbReference type="EMBL" id="TCL41343.1"/>
    </source>
</evidence>
<evidence type="ECO:0000313" key="11">
    <source>
        <dbReference type="Proteomes" id="UP000294682"/>
    </source>
</evidence>
<feature type="compositionally biased region" description="Low complexity" evidence="7">
    <location>
        <begin position="301"/>
        <end position="310"/>
    </location>
</feature>
<keyword evidence="11" id="KW-1185">Reference proteome</keyword>
<evidence type="ECO:0000256" key="5">
    <source>
        <dbReference type="PIRNR" id="PIRNR038471"/>
    </source>
</evidence>
<sequence length="325" mass="34546">MGDFFRSVKFKILVAILCVLVVLMFVGAYLGGRASPTSQFLGLITTPIQKLSSTISGAATGFFEKYVDAQSLYEENQQLKEEIRRLREQVVDIERYKQENDHYKQYLDLKEQNPTLTFEPAEVIGRDPNERFYAFSIDKGSLDGVSPNDPVITPDGLVGRVSEVGLSYAKVTTILDVANDIGATDSRTRDIGVVSGDVALSAEGLCKMSYLERESAAAPGDLVLTSGLGGVYPKGLVIGTMKEVRTEAAGMTLYAVITPAAQVQNIKDVFIITSFSGQGGGPKPAQGAQRSGVPATLGGDASSSAPSASSEGTPSREDASSEGQP</sequence>
<accession>A0A9X8UGP4</accession>
<keyword evidence="3 5" id="KW-0133">Cell shape</keyword>
<dbReference type="Gene3D" id="2.40.10.340">
    <property type="entry name" value="Rod shape-determining protein MreC, domain 1"/>
    <property type="match status" value="1"/>
</dbReference>
<comment type="similarity">
    <text evidence="1 5">Belongs to the MreC family.</text>
</comment>
<keyword evidence="6" id="KW-0175">Coiled coil</keyword>
<protein>
    <recommendedName>
        <fullName evidence="2 5">Cell shape-determining protein MreC</fullName>
    </recommendedName>
    <alternativeName>
        <fullName evidence="4 5">Cell shape protein MreC</fullName>
    </alternativeName>
</protein>
<dbReference type="EMBL" id="SLUK01000014">
    <property type="protein sequence ID" value="TCL41343.1"/>
    <property type="molecule type" value="Genomic_DNA"/>
</dbReference>
<dbReference type="Gene3D" id="2.40.10.350">
    <property type="entry name" value="Rod shape-determining protein MreC, domain 2"/>
    <property type="match status" value="1"/>
</dbReference>
<reference evidence="10 11" key="1">
    <citation type="submission" date="2019-03" db="EMBL/GenBank/DDBJ databases">
        <title>Genomic Encyclopedia of Type Strains, Phase IV (KMG-IV): sequencing the most valuable type-strain genomes for metagenomic binning, comparative biology and taxonomic classification.</title>
        <authorList>
            <person name="Goeker M."/>
        </authorList>
    </citation>
    <scope>NUCLEOTIDE SEQUENCE [LARGE SCALE GENOMIC DNA]</scope>
    <source>
        <strain evidence="10 11">DSM 100433</strain>
    </source>
</reference>
<organism evidence="10 11">
    <name type="scientific">Harryflintia acetispora</name>
    <dbReference type="NCBI Taxonomy" id="1849041"/>
    <lineage>
        <taxon>Bacteria</taxon>
        <taxon>Bacillati</taxon>
        <taxon>Bacillota</taxon>
        <taxon>Clostridia</taxon>
        <taxon>Eubacteriales</taxon>
        <taxon>Oscillospiraceae</taxon>
        <taxon>Harryflintia</taxon>
    </lineage>
</organism>
<proteinExistence type="inferred from homology"/>
<dbReference type="RefSeq" id="WP_079698545.1">
    <property type="nucleotide sequence ID" value="NZ_SLUK01000014.1"/>
</dbReference>
<dbReference type="Proteomes" id="UP000294682">
    <property type="component" value="Unassembled WGS sequence"/>
</dbReference>
<feature type="region of interest" description="Disordered" evidence="7">
    <location>
        <begin position="279"/>
        <end position="325"/>
    </location>
</feature>
<evidence type="ECO:0000256" key="8">
    <source>
        <dbReference type="SAM" id="Phobius"/>
    </source>
</evidence>
<keyword evidence="8" id="KW-0472">Membrane</keyword>
<dbReference type="PANTHER" id="PTHR34138:SF1">
    <property type="entry name" value="CELL SHAPE-DETERMINING PROTEIN MREC"/>
    <property type="match status" value="1"/>
</dbReference>
<dbReference type="PANTHER" id="PTHR34138">
    <property type="entry name" value="CELL SHAPE-DETERMINING PROTEIN MREC"/>
    <property type="match status" value="1"/>
</dbReference>
<feature type="coiled-coil region" evidence="6">
    <location>
        <begin position="69"/>
        <end position="113"/>
    </location>
</feature>
<dbReference type="OrthoDB" id="9792313at2"/>
<dbReference type="Pfam" id="PF04085">
    <property type="entry name" value="MreC"/>
    <property type="match status" value="1"/>
</dbReference>
<dbReference type="GO" id="GO:0005886">
    <property type="term" value="C:plasma membrane"/>
    <property type="evidence" value="ECO:0007669"/>
    <property type="project" value="TreeGrafter"/>
</dbReference>
<evidence type="ECO:0000256" key="4">
    <source>
        <dbReference type="ARBA" id="ARBA00032089"/>
    </source>
</evidence>
<dbReference type="PIRSF" id="PIRSF038471">
    <property type="entry name" value="MreC"/>
    <property type="match status" value="1"/>
</dbReference>